<proteinExistence type="predicted"/>
<organism evidence="1 2">
    <name type="scientific">Oceanobacillus limi</name>
    <dbReference type="NCBI Taxonomy" id="930131"/>
    <lineage>
        <taxon>Bacteria</taxon>
        <taxon>Bacillati</taxon>
        <taxon>Bacillota</taxon>
        <taxon>Bacilli</taxon>
        <taxon>Bacillales</taxon>
        <taxon>Bacillaceae</taxon>
        <taxon>Oceanobacillus</taxon>
    </lineage>
</organism>
<dbReference type="Proteomes" id="UP000198618">
    <property type="component" value="Unassembled WGS sequence"/>
</dbReference>
<dbReference type="Pfam" id="PF02962">
    <property type="entry name" value="CHMI"/>
    <property type="match status" value="1"/>
</dbReference>
<dbReference type="Gene3D" id="3.30.429.10">
    <property type="entry name" value="Macrophage Migration Inhibitory Factor"/>
    <property type="match status" value="1"/>
</dbReference>
<name>A0A1I0FPK1_9BACI</name>
<dbReference type="RefSeq" id="WP_090871450.1">
    <property type="nucleotide sequence ID" value="NZ_FOHE01000016.1"/>
</dbReference>
<dbReference type="EMBL" id="FOHE01000016">
    <property type="protein sequence ID" value="SET60094.1"/>
    <property type="molecule type" value="Genomic_DNA"/>
</dbReference>
<dbReference type="PANTHER" id="PTHR37950:SF1">
    <property type="entry name" value="4-HYDROXYPHENYLACETATE CATABOLISM PROTEIN"/>
    <property type="match status" value="1"/>
</dbReference>
<keyword evidence="1" id="KW-0413">Isomerase</keyword>
<keyword evidence="2" id="KW-1185">Reference proteome</keyword>
<dbReference type="InterPro" id="IPR014347">
    <property type="entry name" value="Tautomerase/MIF_sf"/>
</dbReference>
<dbReference type="AlphaFoldDB" id="A0A1I0FPK1"/>
<evidence type="ECO:0000313" key="2">
    <source>
        <dbReference type="Proteomes" id="UP000198618"/>
    </source>
</evidence>
<dbReference type="CDD" id="cd00580">
    <property type="entry name" value="CHMI"/>
    <property type="match status" value="1"/>
</dbReference>
<dbReference type="InterPro" id="IPR004220">
    <property type="entry name" value="5-COMe_2-OHmuconate_Isoase"/>
</dbReference>
<dbReference type="SUPFAM" id="SSF55331">
    <property type="entry name" value="Tautomerase/MIF"/>
    <property type="match status" value="1"/>
</dbReference>
<reference evidence="1 2" key="1">
    <citation type="submission" date="2016-10" db="EMBL/GenBank/DDBJ databases">
        <authorList>
            <person name="de Groot N.N."/>
        </authorList>
    </citation>
    <scope>NUCLEOTIDE SEQUENCE [LARGE SCALE GENOMIC DNA]</scope>
    <source>
        <strain evidence="1 2">IBRC-M 10780</strain>
    </source>
</reference>
<dbReference type="OrthoDB" id="9814215at2"/>
<accession>A0A1I0FPK1</accession>
<dbReference type="PANTHER" id="PTHR37950">
    <property type="entry name" value="4-HYDROXYPHENYLACETATE CATABOLISM PROTEIN"/>
    <property type="match status" value="1"/>
</dbReference>
<dbReference type="GO" id="GO:0008704">
    <property type="term" value="F:5-carboxymethyl-2-hydroxymuconate delta-isomerase activity"/>
    <property type="evidence" value="ECO:0007669"/>
    <property type="project" value="InterPro"/>
</dbReference>
<protein>
    <submittedName>
        <fullName evidence="1">5-carboxymethyl-2-hydroxymuconate delta isomerase</fullName>
    </submittedName>
</protein>
<gene>
    <name evidence="1" type="ORF">SAMN05216389_11672</name>
</gene>
<evidence type="ECO:0000313" key="1">
    <source>
        <dbReference type="EMBL" id="SET60094.1"/>
    </source>
</evidence>
<sequence>MPHVIVEYTNNLRSEGNIPNLLQKINETLIEQGDVFPIGGIRSRAIELSNYVVADGTGADDAFVHVSLKIGAGRDEAVLKHACDQVFAQIENHFSELFQSRYLALSMEVEEFQKATYKKNNIHTRYK</sequence>
<dbReference type="STRING" id="930131.SAMN05216389_11672"/>